<evidence type="ECO:0000259" key="5">
    <source>
        <dbReference type="SMART" id="SM00941"/>
    </source>
</evidence>
<keyword evidence="7" id="KW-1185">Reference proteome</keyword>
<evidence type="ECO:0000256" key="3">
    <source>
        <dbReference type="ARBA" id="ARBA00048550"/>
    </source>
</evidence>
<sequence>MENVHTLAAFNMGIDTHQEPVVYMREDCHVCVAEGFNASSRVLVTNGSHMLIATLNVVERHVLEAGRVGLSKIAVQRLRASDGDEICIGHAPVLHSLSHVRKKVFGHALSAFEMREVIEDISAHRYSDMEIASFLSVCAGGRLDLDEIISLTQAMVACGKRLTWPGEARIFDKHCIGGLPGNRTTPLVVSIASAAGLTVPKTSSRAITSPAGTADTMEVLTTVDLPLDRIQAIVAETGACLAWGGAVNLSPADDLLIRIERALDLDGEGQLIASVLSKKIAAGSTHVIIDIPVGETAKVRTRQQADRLASLFTEVGQACDIFVRCVMTDGSKPIGRGIGPAEEAKDLLAVLKNEPGAPRDLRQRALHLTANLLDLADNTGLDAAMRKAVEILDSGQAWQQFQRILRAQGGIKALPQAAYQHRQLAVRSGVLMSIDNRRLSRLAKLAGAPLDKAAGLRLFVEVGDRISPDQPLFTLCSESTGERDYALEYYRQNQDIFVIQESV</sequence>
<proteinExistence type="inferred from homology"/>
<dbReference type="Pfam" id="PF02885">
    <property type="entry name" value="Glycos_trans_3N"/>
    <property type="match status" value="1"/>
</dbReference>
<dbReference type="SMART" id="SM00941">
    <property type="entry name" value="PYNP_C"/>
    <property type="match status" value="1"/>
</dbReference>
<dbReference type="InterPro" id="IPR036320">
    <property type="entry name" value="Glycosyl_Trfase_fam3_N_dom_sf"/>
</dbReference>
<dbReference type="GO" id="GO:0009032">
    <property type="term" value="F:thymidine phosphorylase activity"/>
    <property type="evidence" value="ECO:0007669"/>
    <property type="project" value="UniProtKB-UniRule"/>
</dbReference>
<evidence type="ECO:0000256" key="1">
    <source>
        <dbReference type="ARBA" id="ARBA00022676"/>
    </source>
</evidence>
<dbReference type="InterPro" id="IPR036566">
    <property type="entry name" value="PYNP-like_C_sf"/>
</dbReference>
<dbReference type="PANTHER" id="PTHR10515">
    <property type="entry name" value="THYMIDINE PHOSPHORYLASE"/>
    <property type="match status" value="1"/>
</dbReference>
<comment type="caution">
    <text evidence="6">The sequence shown here is derived from an EMBL/GenBank/DDBJ whole genome shotgun (WGS) entry which is preliminary data.</text>
</comment>
<dbReference type="InterPro" id="IPR035902">
    <property type="entry name" value="Nuc_phospho_transferase"/>
</dbReference>
<dbReference type="InterPro" id="IPR000053">
    <property type="entry name" value="Thymidine/pyrmidine_PPase"/>
</dbReference>
<dbReference type="HAMAP" id="MF_00703">
    <property type="entry name" value="Thymid_phosp_2"/>
    <property type="match status" value="1"/>
</dbReference>
<dbReference type="InterPro" id="IPR013102">
    <property type="entry name" value="PYNP_C"/>
</dbReference>
<feature type="domain" description="Pyrimidine nucleoside phosphorylase C-terminal" evidence="5">
    <location>
        <begin position="430"/>
        <end position="497"/>
    </location>
</feature>
<dbReference type="GO" id="GO:0006206">
    <property type="term" value="P:pyrimidine nucleobase metabolic process"/>
    <property type="evidence" value="ECO:0007669"/>
    <property type="project" value="InterPro"/>
</dbReference>
<dbReference type="Pfam" id="PF07831">
    <property type="entry name" value="PYNP_C"/>
    <property type="match status" value="1"/>
</dbReference>
<dbReference type="SUPFAM" id="SSF52418">
    <property type="entry name" value="Nucleoside phosphorylase/phosphoribosyltransferase catalytic domain"/>
    <property type="match status" value="1"/>
</dbReference>
<dbReference type="GO" id="GO:0006213">
    <property type="term" value="P:pyrimidine nucleoside metabolic process"/>
    <property type="evidence" value="ECO:0007669"/>
    <property type="project" value="InterPro"/>
</dbReference>
<dbReference type="NCBIfam" id="NF003338">
    <property type="entry name" value="PRK04350.1"/>
    <property type="match status" value="1"/>
</dbReference>
<dbReference type="SUPFAM" id="SSF47648">
    <property type="entry name" value="Nucleoside phosphorylase/phosphoribosyltransferase N-terminal domain"/>
    <property type="match status" value="1"/>
</dbReference>
<evidence type="ECO:0000256" key="4">
    <source>
        <dbReference type="HAMAP-Rule" id="MF_00703"/>
    </source>
</evidence>
<dbReference type="Proteomes" id="UP000664654">
    <property type="component" value="Unassembled WGS sequence"/>
</dbReference>
<keyword evidence="1 4" id="KW-0328">Glycosyltransferase</keyword>
<evidence type="ECO:0000256" key="2">
    <source>
        <dbReference type="ARBA" id="ARBA00022679"/>
    </source>
</evidence>
<organism evidence="6 7">
    <name type="scientific">Bowmanella dokdonensis</name>
    <dbReference type="NCBI Taxonomy" id="751969"/>
    <lineage>
        <taxon>Bacteria</taxon>
        <taxon>Pseudomonadati</taxon>
        <taxon>Pseudomonadota</taxon>
        <taxon>Gammaproteobacteria</taxon>
        <taxon>Alteromonadales</taxon>
        <taxon>Alteromonadaceae</taxon>
        <taxon>Bowmanella</taxon>
    </lineage>
</organism>
<keyword evidence="2 4" id="KW-0808">Transferase</keyword>
<comment type="catalytic activity">
    <reaction evidence="3 4">
        <text>thymidine + phosphate = 2-deoxy-alpha-D-ribose 1-phosphate + thymine</text>
        <dbReference type="Rhea" id="RHEA:16037"/>
        <dbReference type="ChEBI" id="CHEBI:17748"/>
        <dbReference type="ChEBI" id="CHEBI:17821"/>
        <dbReference type="ChEBI" id="CHEBI:43474"/>
        <dbReference type="ChEBI" id="CHEBI:57259"/>
        <dbReference type="EC" id="2.4.2.4"/>
    </reaction>
</comment>
<dbReference type="AlphaFoldDB" id="A0A939DNB7"/>
<reference evidence="6" key="1">
    <citation type="submission" date="2021-03" db="EMBL/GenBank/DDBJ databases">
        <title>novel species isolated from a fishpond in China.</title>
        <authorList>
            <person name="Lu H."/>
            <person name="Cai Z."/>
        </authorList>
    </citation>
    <scope>NUCLEOTIDE SEQUENCE</scope>
    <source>
        <strain evidence="6">JCM 30855</strain>
    </source>
</reference>
<dbReference type="Gene3D" id="3.40.1030.10">
    <property type="entry name" value="Nucleoside phosphorylase/phosphoribosyltransferase catalytic domain"/>
    <property type="match status" value="1"/>
</dbReference>
<dbReference type="SUPFAM" id="SSF54680">
    <property type="entry name" value="Pyrimidine nucleoside phosphorylase C-terminal domain"/>
    <property type="match status" value="1"/>
</dbReference>
<evidence type="ECO:0000313" key="7">
    <source>
        <dbReference type="Proteomes" id="UP000664654"/>
    </source>
</evidence>
<dbReference type="EC" id="2.4.2.4" evidence="4"/>
<accession>A0A939DNB7</accession>
<dbReference type="Gene3D" id="1.20.970.50">
    <property type="match status" value="1"/>
</dbReference>
<dbReference type="EMBL" id="JAFKCV010000005">
    <property type="protein sequence ID" value="MBN7825802.1"/>
    <property type="molecule type" value="Genomic_DNA"/>
</dbReference>
<dbReference type="RefSeq" id="WP_206573911.1">
    <property type="nucleotide sequence ID" value="NZ_JAFKCV010000005.1"/>
</dbReference>
<gene>
    <name evidence="6" type="ORF">J0A66_11250</name>
</gene>
<dbReference type="NCBIfam" id="TIGR02645">
    <property type="entry name" value="ARCH_P_rylase"/>
    <property type="match status" value="1"/>
</dbReference>
<dbReference type="Pfam" id="PF00591">
    <property type="entry name" value="Glycos_transf_3"/>
    <property type="match status" value="1"/>
</dbReference>
<dbReference type="GO" id="GO:0005829">
    <property type="term" value="C:cytosol"/>
    <property type="evidence" value="ECO:0007669"/>
    <property type="project" value="TreeGrafter"/>
</dbReference>
<dbReference type="GO" id="GO:0004645">
    <property type="term" value="F:1,4-alpha-oligoglucan phosphorylase activity"/>
    <property type="evidence" value="ECO:0007669"/>
    <property type="project" value="InterPro"/>
</dbReference>
<protein>
    <recommendedName>
        <fullName evidence="4">Putative thymidine phosphorylase</fullName>
        <ecNumber evidence="4">2.4.2.4</ecNumber>
    </recommendedName>
    <alternativeName>
        <fullName evidence="4">TdRPase</fullName>
    </alternativeName>
</protein>
<dbReference type="InterPro" id="IPR013466">
    <property type="entry name" value="Thymidine/AMP_Pase"/>
</dbReference>
<evidence type="ECO:0000313" key="6">
    <source>
        <dbReference type="EMBL" id="MBN7825802.1"/>
    </source>
</evidence>
<dbReference type="InterPro" id="IPR017872">
    <property type="entry name" value="Pyrmidine_PPase_CS"/>
</dbReference>
<dbReference type="PROSITE" id="PS00647">
    <property type="entry name" value="THYMID_PHOSPHORYLASE"/>
    <property type="match status" value="1"/>
</dbReference>
<dbReference type="PANTHER" id="PTHR10515:SF0">
    <property type="entry name" value="THYMIDINE PHOSPHORYLASE"/>
    <property type="match status" value="1"/>
</dbReference>
<dbReference type="InterPro" id="IPR017459">
    <property type="entry name" value="Glycosyl_Trfase_fam3_N_dom"/>
</dbReference>
<dbReference type="InterPro" id="IPR028579">
    <property type="entry name" value="Thym_Pase_Put"/>
</dbReference>
<dbReference type="InterPro" id="IPR000312">
    <property type="entry name" value="Glycosyl_Trfase_fam3"/>
</dbReference>
<comment type="similarity">
    <text evidence="4">Belongs to the thymidine/pyrimidine-nucleoside phosphorylase family. Type 2 subfamily.</text>
</comment>
<name>A0A939DNB7_9ALTE</name>
<dbReference type="Gene3D" id="3.90.1170.30">
    <property type="entry name" value="Pyrimidine nucleoside phosphorylase-like, C-terminal domain"/>
    <property type="match status" value="1"/>
</dbReference>